<feature type="region of interest" description="Disordered" evidence="1">
    <location>
        <begin position="30"/>
        <end position="49"/>
    </location>
</feature>
<feature type="region of interest" description="Disordered" evidence="1">
    <location>
        <begin position="149"/>
        <end position="185"/>
    </location>
</feature>
<keyword evidence="3" id="KW-1185">Reference proteome</keyword>
<comment type="caution">
    <text evidence="2">The sequence shown here is derived from an EMBL/GenBank/DDBJ whole genome shotgun (WGS) entry which is preliminary data.</text>
</comment>
<dbReference type="Proteomes" id="UP000242519">
    <property type="component" value="Unassembled WGS sequence"/>
</dbReference>
<evidence type="ECO:0000256" key="1">
    <source>
        <dbReference type="SAM" id="MobiDB-lite"/>
    </source>
</evidence>
<proteinExistence type="predicted"/>
<reference evidence="2 3" key="1">
    <citation type="submission" date="2017-04" db="EMBL/GenBank/DDBJ databases">
        <title>Draft genome sequence of Marssonina coronaria NL1: causal agent of apple blotch.</title>
        <authorList>
            <person name="Cheng Q."/>
        </authorList>
    </citation>
    <scope>NUCLEOTIDE SEQUENCE [LARGE SCALE GENOMIC DNA]</scope>
    <source>
        <strain evidence="2 3">NL1</strain>
    </source>
</reference>
<dbReference type="EMBL" id="MZNU01000051">
    <property type="protein sequence ID" value="OWP06272.1"/>
    <property type="molecule type" value="Genomic_DNA"/>
</dbReference>
<evidence type="ECO:0000313" key="2">
    <source>
        <dbReference type="EMBL" id="OWP06272.1"/>
    </source>
</evidence>
<name>A0A218ZEV2_9HELO</name>
<dbReference type="InParanoid" id="A0A218ZEV2"/>
<protein>
    <submittedName>
        <fullName evidence="2">Uncharacterized protein</fullName>
    </submittedName>
</protein>
<dbReference type="AlphaFoldDB" id="A0A218ZEV2"/>
<gene>
    <name evidence="2" type="ORF">B2J93_2510</name>
</gene>
<accession>A0A218ZEV2</accession>
<sequence length="228" mass="25434">MSHIVVSYHVCKLTNPVSWEVNNRHSRFASPFSSPHGLNETEKASTTSFSFDLERHPAPATAIARQRSASRQIVNARQNPRTREIVPTISIGPDRCVLGIPSMPWTGPVADPASSELLPSTSSSTDYSVRILHYSPNLRPISSFVPQARRRVPVSERRQAGGPSSRQSSPARPVESGRSDPYRRFTTTTTTITHDYSPSYDYYFSYYPCGRIPTVTGPGRIDFLESRH</sequence>
<evidence type="ECO:0000313" key="3">
    <source>
        <dbReference type="Proteomes" id="UP000242519"/>
    </source>
</evidence>
<organism evidence="2 3">
    <name type="scientific">Diplocarpon coronariae</name>
    <dbReference type="NCBI Taxonomy" id="2795749"/>
    <lineage>
        <taxon>Eukaryota</taxon>
        <taxon>Fungi</taxon>
        <taxon>Dikarya</taxon>
        <taxon>Ascomycota</taxon>
        <taxon>Pezizomycotina</taxon>
        <taxon>Leotiomycetes</taxon>
        <taxon>Helotiales</taxon>
        <taxon>Drepanopezizaceae</taxon>
        <taxon>Diplocarpon</taxon>
    </lineage>
</organism>